<keyword evidence="5" id="KW-0165">Cleavage on pair of basic residues</keyword>
<reference evidence="16" key="2">
    <citation type="submission" date="2025-09" db="UniProtKB">
        <authorList>
            <consortium name="Ensembl"/>
        </authorList>
    </citation>
    <scope>IDENTIFICATION</scope>
</reference>
<evidence type="ECO:0000256" key="6">
    <source>
        <dbReference type="ARBA" id="ARBA00022702"/>
    </source>
</evidence>
<keyword evidence="7 14" id="KW-0732">Signal</keyword>
<evidence type="ECO:0000256" key="13">
    <source>
        <dbReference type="RuleBase" id="RU000354"/>
    </source>
</evidence>
<keyword evidence="3" id="KW-0202">Cytokine</keyword>
<evidence type="ECO:0000256" key="1">
    <source>
        <dbReference type="ARBA" id="ARBA00004613"/>
    </source>
</evidence>
<evidence type="ECO:0000313" key="16">
    <source>
        <dbReference type="Ensembl" id="ENSLLEP00000002060.1"/>
    </source>
</evidence>
<evidence type="ECO:0000313" key="17">
    <source>
        <dbReference type="Proteomes" id="UP000694569"/>
    </source>
</evidence>
<feature type="signal peptide" evidence="14">
    <location>
        <begin position="1"/>
        <end position="25"/>
    </location>
</feature>
<dbReference type="InterPro" id="IPR015615">
    <property type="entry name" value="TGF-beta-rel"/>
</dbReference>
<dbReference type="InterPro" id="IPR001111">
    <property type="entry name" value="TGF-b_propeptide"/>
</dbReference>
<keyword evidence="8 13" id="KW-0339">Growth factor</keyword>
<dbReference type="GO" id="GO:0005615">
    <property type="term" value="C:extracellular space"/>
    <property type="evidence" value="ECO:0007669"/>
    <property type="project" value="UniProtKB-KW"/>
</dbReference>
<comment type="similarity">
    <text evidence="2 13">Belongs to the TGF-beta family.</text>
</comment>
<dbReference type="Gene3D" id="2.10.90.10">
    <property type="entry name" value="Cystine-knot cytokines"/>
    <property type="match status" value="1"/>
</dbReference>
<evidence type="ECO:0000256" key="2">
    <source>
        <dbReference type="ARBA" id="ARBA00006656"/>
    </source>
</evidence>
<evidence type="ECO:0000256" key="10">
    <source>
        <dbReference type="ARBA" id="ARBA00023180"/>
    </source>
</evidence>
<keyword evidence="9" id="KW-1015">Disulfide bond</keyword>
<evidence type="ECO:0000256" key="14">
    <source>
        <dbReference type="SAM" id="SignalP"/>
    </source>
</evidence>
<dbReference type="AlphaFoldDB" id="A0A8C5LNG1"/>
<name>A0A8C5LNG1_9ANUR</name>
<dbReference type="InterPro" id="IPR017948">
    <property type="entry name" value="TGFb_CS"/>
</dbReference>
<dbReference type="CDD" id="cd19376">
    <property type="entry name" value="TGF_beta_GDF15"/>
    <property type="match status" value="1"/>
</dbReference>
<dbReference type="Pfam" id="PF00688">
    <property type="entry name" value="TGFb_propeptide"/>
    <property type="match status" value="1"/>
</dbReference>
<dbReference type="PANTHER" id="PTHR11848:SF78">
    <property type="entry name" value="GROWTH_DIFFERENTIATION FACTOR 15"/>
    <property type="match status" value="1"/>
</dbReference>
<evidence type="ECO:0000259" key="15">
    <source>
        <dbReference type="SMART" id="SM00204"/>
    </source>
</evidence>
<dbReference type="PRINTS" id="PR00669">
    <property type="entry name" value="INHIBINA"/>
</dbReference>
<evidence type="ECO:0000256" key="8">
    <source>
        <dbReference type="ARBA" id="ARBA00023030"/>
    </source>
</evidence>
<comment type="subunit">
    <text evidence="11">Homodimer; disulfide-linked. Interacts with GFRAL and RET; ligand of GFRAL, which mediates GDF15 internalization and cellular signaling through interaction with RET via the formation of a 2:2:2 ternary complex composed of GDF15, GFRAL and RET.</text>
</comment>
<dbReference type="InterPro" id="IPR029034">
    <property type="entry name" value="Cystine-knot_cytokine"/>
</dbReference>
<evidence type="ECO:0000256" key="11">
    <source>
        <dbReference type="ARBA" id="ARBA00063341"/>
    </source>
</evidence>
<dbReference type="Pfam" id="PF00019">
    <property type="entry name" value="TGF_beta"/>
    <property type="match status" value="1"/>
</dbReference>
<dbReference type="FunFam" id="2.10.90.10:FF:000039">
    <property type="entry name" value="growth/differentiation factor 15"/>
    <property type="match status" value="1"/>
</dbReference>
<evidence type="ECO:0000256" key="3">
    <source>
        <dbReference type="ARBA" id="ARBA00022514"/>
    </source>
</evidence>
<evidence type="ECO:0000256" key="12">
    <source>
        <dbReference type="ARBA" id="ARBA00068934"/>
    </source>
</evidence>
<keyword evidence="17" id="KW-1185">Reference proteome</keyword>
<dbReference type="PANTHER" id="PTHR11848">
    <property type="entry name" value="TGF-BETA FAMILY"/>
    <property type="match status" value="1"/>
</dbReference>
<dbReference type="PROSITE" id="PS00250">
    <property type="entry name" value="TGF_BETA_1"/>
    <property type="match status" value="1"/>
</dbReference>
<proteinExistence type="inferred from homology"/>
<evidence type="ECO:0000256" key="5">
    <source>
        <dbReference type="ARBA" id="ARBA00022685"/>
    </source>
</evidence>
<dbReference type="OrthoDB" id="10030979at2759"/>
<feature type="domain" description="TGF-beta family profile" evidence="15">
    <location>
        <begin position="270"/>
        <end position="368"/>
    </location>
</feature>
<dbReference type="Proteomes" id="UP000694569">
    <property type="component" value="Unplaced"/>
</dbReference>
<evidence type="ECO:0000256" key="7">
    <source>
        <dbReference type="ARBA" id="ARBA00022729"/>
    </source>
</evidence>
<keyword evidence="10" id="KW-0325">Glycoprotein</keyword>
<accession>A0A8C5LNG1</accession>
<dbReference type="GO" id="GO:0005179">
    <property type="term" value="F:hormone activity"/>
    <property type="evidence" value="ECO:0007669"/>
    <property type="project" value="UniProtKB-KW"/>
</dbReference>
<reference evidence="16" key="1">
    <citation type="submission" date="2025-08" db="UniProtKB">
        <authorList>
            <consortium name="Ensembl"/>
        </authorList>
    </citation>
    <scope>IDENTIFICATION</scope>
</reference>
<protein>
    <recommendedName>
        <fullName evidence="12">Growth/differentiation factor 15</fullName>
    </recommendedName>
</protein>
<dbReference type="InterPro" id="IPR001839">
    <property type="entry name" value="TGF-b_C"/>
</dbReference>
<dbReference type="Ensembl" id="ENSLLET00000002147.1">
    <property type="protein sequence ID" value="ENSLLEP00000002060.1"/>
    <property type="gene ID" value="ENSLLEG00000001335.1"/>
</dbReference>
<dbReference type="GeneTree" id="ENSGT00940000161872"/>
<evidence type="ECO:0000256" key="4">
    <source>
        <dbReference type="ARBA" id="ARBA00022525"/>
    </source>
</evidence>
<evidence type="ECO:0000256" key="9">
    <source>
        <dbReference type="ARBA" id="ARBA00023157"/>
    </source>
</evidence>
<comment type="subcellular location">
    <subcellularLocation>
        <location evidence="1">Secreted</location>
    </subcellularLocation>
</comment>
<dbReference type="GO" id="GO:0005125">
    <property type="term" value="F:cytokine activity"/>
    <property type="evidence" value="ECO:0007669"/>
    <property type="project" value="UniProtKB-KW"/>
</dbReference>
<keyword evidence="6" id="KW-0372">Hormone</keyword>
<feature type="chain" id="PRO_5034298297" description="Growth/differentiation factor 15" evidence="14">
    <location>
        <begin position="26"/>
        <end position="368"/>
    </location>
</feature>
<sequence>MQISARKVTYAAFCLTMLSITGVHLRPLDEQEEMVQLEAVKKGILDRLGFHKPPIIREKMDNNEIRKMHQLYHEKLRELRGNTSKEDIPQRTVHLLTPKLEYTARMAKKCDTRERSGHRYNLVFSRTQIFHQELNIMRAELKLCKDILTALRSTGTNSTSQTMVNIYKVDESKRRHGKHEHKLLDSKPLDKDSLTLNVESAVQQWVASSEKCLRLQLVIPHALSIGNDGNQQNGGDDALVLEVETEEHSKVRKIRSLSDEEECKKSEKKCCRKSLVVSFEQIGWKDWVIAPETYTMHFCDGTCPQNYKPASMHAQIKYRMHHISNGNTPAPCCVPASYEPMVLMHFNTEGKLTFTPFEDMIVRKCYCA</sequence>
<keyword evidence="4" id="KW-0964">Secreted</keyword>
<dbReference type="Gene3D" id="2.60.120.970">
    <property type="match status" value="1"/>
</dbReference>
<dbReference type="SMART" id="SM00204">
    <property type="entry name" value="TGFB"/>
    <property type="match status" value="1"/>
</dbReference>
<organism evidence="16 17">
    <name type="scientific">Leptobrachium leishanense</name>
    <name type="common">Leishan spiny toad</name>
    <dbReference type="NCBI Taxonomy" id="445787"/>
    <lineage>
        <taxon>Eukaryota</taxon>
        <taxon>Metazoa</taxon>
        <taxon>Chordata</taxon>
        <taxon>Craniata</taxon>
        <taxon>Vertebrata</taxon>
        <taxon>Euteleostomi</taxon>
        <taxon>Amphibia</taxon>
        <taxon>Batrachia</taxon>
        <taxon>Anura</taxon>
        <taxon>Pelobatoidea</taxon>
        <taxon>Megophryidae</taxon>
        <taxon>Leptobrachium</taxon>
    </lineage>
</organism>
<dbReference type="SUPFAM" id="SSF57501">
    <property type="entry name" value="Cystine-knot cytokines"/>
    <property type="match status" value="1"/>
</dbReference>
<dbReference type="GO" id="GO:0008083">
    <property type="term" value="F:growth factor activity"/>
    <property type="evidence" value="ECO:0007669"/>
    <property type="project" value="UniProtKB-KW"/>
</dbReference>